<evidence type="ECO:0000256" key="3">
    <source>
        <dbReference type="ARBA" id="ARBA00022525"/>
    </source>
</evidence>
<evidence type="ECO:0000256" key="4">
    <source>
        <dbReference type="ARBA" id="ARBA00022670"/>
    </source>
</evidence>
<evidence type="ECO:0000256" key="9">
    <source>
        <dbReference type="ARBA" id="ARBA00023049"/>
    </source>
</evidence>
<evidence type="ECO:0000313" key="14">
    <source>
        <dbReference type="EMBL" id="KAG2491821.1"/>
    </source>
</evidence>
<feature type="region of interest" description="Disordered" evidence="11">
    <location>
        <begin position="1436"/>
        <end position="1456"/>
    </location>
</feature>
<feature type="region of interest" description="Disordered" evidence="11">
    <location>
        <begin position="708"/>
        <end position="728"/>
    </location>
</feature>
<feature type="compositionally biased region" description="Gly residues" evidence="11">
    <location>
        <begin position="947"/>
        <end position="962"/>
    </location>
</feature>
<evidence type="ECO:0000259" key="13">
    <source>
        <dbReference type="PROSITE" id="PS50026"/>
    </source>
</evidence>
<feature type="compositionally biased region" description="Low complexity" evidence="11">
    <location>
        <begin position="487"/>
        <end position="506"/>
    </location>
</feature>
<dbReference type="InterPro" id="IPR001599">
    <property type="entry name" value="Macroglobln_a2"/>
</dbReference>
<dbReference type="EMBL" id="JAEHOE010000049">
    <property type="protein sequence ID" value="KAG2491821.1"/>
    <property type="molecule type" value="Genomic_DNA"/>
</dbReference>
<keyword evidence="12" id="KW-0472">Membrane</keyword>
<dbReference type="PROSITE" id="PS01186">
    <property type="entry name" value="EGF_2"/>
    <property type="match status" value="1"/>
</dbReference>
<dbReference type="InterPro" id="IPR002049">
    <property type="entry name" value="LE_dom"/>
</dbReference>
<gene>
    <name evidence="14" type="ORF">HYH03_009778</name>
</gene>
<evidence type="ECO:0000256" key="12">
    <source>
        <dbReference type="SAM" id="Phobius"/>
    </source>
</evidence>
<evidence type="ECO:0000256" key="8">
    <source>
        <dbReference type="ARBA" id="ARBA00022833"/>
    </source>
</evidence>
<feature type="region of interest" description="Disordered" evidence="11">
    <location>
        <begin position="936"/>
        <end position="962"/>
    </location>
</feature>
<feature type="region of interest" description="Disordered" evidence="11">
    <location>
        <begin position="1217"/>
        <end position="1243"/>
    </location>
</feature>
<comment type="subcellular location">
    <subcellularLocation>
        <location evidence="2">Secreted</location>
    </subcellularLocation>
</comment>
<feature type="compositionally biased region" description="Gly residues" evidence="11">
    <location>
        <begin position="1119"/>
        <end position="1129"/>
    </location>
</feature>
<evidence type="ECO:0000256" key="6">
    <source>
        <dbReference type="ARBA" id="ARBA00022729"/>
    </source>
</evidence>
<feature type="compositionally biased region" description="Low complexity" evidence="11">
    <location>
        <begin position="2359"/>
        <end position="2379"/>
    </location>
</feature>
<comment type="caution">
    <text evidence="14">The sequence shown here is derived from an EMBL/GenBank/DDBJ whole genome shotgun (WGS) entry which is preliminary data.</text>
</comment>
<keyword evidence="12" id="KW-1133">Transmembrane helix</keyword>
<dbReference type="InterPro" id="IPR041246">
    <property type="entry name" value="Bact_MG10"/>
</dbReference>
<keyword evidence="8" id="KW-0862">Zinc</keyword>
<keyword evidence="10" id="KW-0245">EGF-like domain</keyword>
<dbReference type="SMART" id="SM01360">
    <property type="entry name" value="A2M"/>
    <property type="match status" value="1"/>
</dbReference>
<accession>A0A835XX52</accession>
<proteinExistence type="predicted"/>
<feature type="compositionally biased region" description="Low complexity" evidence="11">
    <location>
        <begin position="1437"/>
        <end position="1456"/>
    </location>
</feature>
<feature type="region of interest" description="Disordered" evidence="11">
    <location>
        <begin position="475"/>
        <end position="506"/>
    </location>
</feature>
<feature type="region of interest" description="Disordered" evidence="11">
    <location>
        <begin position="2310"/>
        <end position="2387"/>
    </location>
</feature>
<feature type="region of interest" description="Disordered" evidence="11">
    <location>
        <begin position="1515"/>
        <end position="1541"/>
    </location>
</feature>
<keyword evidence="12" id="KW-0812">Transmembrane</keyword>
<evidence type="ECO:0000256" key="1">
    <source>
        <dbReference type="ARBA" id="ARBA00001947"/>
    </source>
</evidence>
<dbReference type="OrthoDB" id="543368at2759"/>
<feature type="compositionally biased region" description="Low complexity" evidence="11">
    <location>
        <begin position="2310"/>
        <end position="2331"/>
    </location>
</feature>
<dbReference type="PANTHER" id="PTHR13062">
    <property type="entry name" value="COLLAGENASE"/>
    <property type="match status" value="1"/>
</dbReference>
<comment type="cofactor">
    <cofactor evidence="1">
        <name>Zn(2+)</name>
        <dbReference type="ChEBI" id="CHEBI:29105"/>
    </cofactor>
</comment>
<feature type="region of interest" description="Disordered" evidence="11">
    <location>
        <begin position="1036"/>
        <end position="1076"/>
    </location>
</feature>
<evidence type="ECO:0000256" key="2">
    <source>
        <dbReference type="ARBA" id="ARBA00004613"/>
    </source>
</evidence>
<dbReference type="PROSITE" id="PS00022">
    <property type="entry name" value="EGF_1"/>
    <property type="match status" value="1"/>
</dbReference>
<keyword evidence="4" id="KW-0645">Protease</keyword>
<keyword evidence="7" id="KW-0378">Hydrolase</keyword>
<protein>
    <recommendedName>
        <fullName evidence="13">EGF-like domain-containing protein</fullName>
    </recommendedName>
</protein>
<dbReference type="PANTHER" id="PTHR13062:SF12">
    <property type="entry name" value="ALPHA-2-MACROGLOBULIN DOMAIN-CONTAINING PROTEIN"/>
    <property type="match status" value="1"/>
</dbReference>
<evidence type="ECO:0000256" key="10">
    <source>
        <dbReference type="PROSITE-ProRule" id="PRU00076"/>
    </source>
</evidence>
<name>A0A835XX52_9CHLO</name>
<dbReference type="CDD" id="cd00055">
    <property type="entry name" value="EGF_Lam"/>
    <property type="match status" value="1"/>
</dbReference>
<dbReference type="GO" id="GO:0046872">
    <property type="term" value="F:metal ion binding"/>
    <property type="evidence" value="ECO:0007669"/>
    <property type="project" value="UniProtKB-KW"/>
</dbReference>
<feature type="region of interest" description="Disordered" evidence="11">
    <location>
        <begin position="1104"/>
        <end position="1129"/>
    </location>
</feature>
<feature type="region of interest" description="Disordered" evidence="11">
    <location>
        <begin position="432"/>
        <end position="461"/>
    </location>
</feature>
<dbReference type="Pfam" id="PF17973">
    <property type="entry name" value="bMG10"/>
    <property type="match status" value="1"/>
</dbReference>
<feature type="region of interest" description="Disordered" evidence="11">
    <location>
        <begin position="310"/>
        <end position="332"/>
    </location>
</feature>
<dbReference type="GO" id="GO:0005576">
    <property type="term" value="C:extracellular region"/>
    <property type="evidence" value="ECO:0007669"/>
    <property type="project" value="UniProtKB-SubCell"/>
</dbReference>
<dbReference type="PROSITE" id="PS50026">
    <property type="entry name" value="EGF_3"/>
    <property type="match status" value="1"/>
</dbReference>
<evidence type="ECO:0000313" key="15">
    <source>
        <dbReference type="Proteomes" id="UP000612055"/>
    </source>
</evidence>
<feature type="transmembrane region" description="Helical" evidence="12">
    <location>
        <begin position="42"/>
        <end position="63"/>
    </location>
</feature>
<evidence type="ECO:0000256" key="7">
    <source>
        <dbReference type="ARBA" id="ARBA00022801"/>
    </source>
</evidence>
<feature type="domain" description="EGF-like" evidence="13">
    <location>
        <begin position="2900"/>
        <end position="2934"/>
    </location>
</feature>
<organism evidence="14 15">
    <name type="scientific">Edaphochlamys debaryana</name>
    <dbReference type="NCBI Taxonomy" id="47281"/>
    <lineage>
        <taxon>Eukaryota</taxon>
        <taxon>Viridiplantae</taxon>
        <taxon>Chlorophyta</taxon>
        <taxon>core chlorophytes</taxon>
        <taxon>Chlorophyceae</taxon>
        <taxon>CS clade</taxon>
        <taxon>Chlamydomonadales</taxon>
        <taxon>Chlamydomonadales incertae sedis</taxon>
        <taxon>Edaphochlamys</taxon>
    </lineage>
</organism>
<evidence type="ECO:0000256" key="11">
    <source>
        <dbReference type="SAM" id="MobiDB-lite"/>
    </source>
</evidence>
<keyword evidence="5" id="KW-0479">Metal-binding</keyword>
<dbReference type="GO" id="GO:0004866">
    <property type="term" value="F:endopeptidase inhibitor activity"/>
    <property type="evidence" value="ECO:0007669"/>
    <property type="project" value="InterPro"/>
</dbReference>
<keyword evidence="15" id="KW-1185">Reference proteome</keyword>
<evidence type="ECO:0000256" key="5">
    <source>
        <dbReference type="ARBA" id="ARBA00022723"/>
    </source>
</evidence>
<dbReference type="InterPro" id="IPR000742">
    <property type="entry name" value="EGF"/>
</dbReference>
<feature type="compositionally biased region" description="Gly residues" evidence="11">
    <location>
        <begin position="715"/>
        <end position="724"/>
    </location>
</feature>
<feature type="compositionally biased region" description="Gly residues" evidence="11">
    <location>
        <begin position="1047"/>
        <end position="1060"/>
    </location>
</feature>
<feature type="compositionally biased region" description="Low complexity" evidence="11">
    <location>
        <begin position="313"/>
        <end position="329"/>
    </location>
</feature>
<dbReference type="GO" id="GO:0008237">
    <property type="term" value="F:metallopeptidase activity"/>
    <property type="evidence" value="ECO:0007669"/>
    <property type="project" value="UniProtKB-KW"/>
</dbReference>
<dbReference type="GO" id="GO:0006508">
    <property type="term" value="P:proteolysis"/>
    <property type="evidence" value="ECO:0007669"/>
    <property type="project" value="UniProtKB-KW"/>
</dbReference>
<dbReference type="Gene3D" id="2.10.25.10">
    <property type="entry name" value="Laminin"/>
    <property type="match status" value="1"/>
</dbReference>
<keyword evidence="10" id="KW-1015">Disulfide bond</keyword>
<keyword evidence="3" id="KW-0964">Secreted</keyword>
<keyword evidence="9" id="KW-0482">Metalloprotease</keyword>
<comment type="caution">
    <text evidence="10">Lacks conserved residue(s) required for the propagation of feature annotation.</text>
</comment>
<feature type="disulfide bond" evidence="10">
    <location>
        <begin position="2924"/>
        <end position="2933"/>
    </location>
</feature>
<dbReference type="Pfam" id="PF00207">
    <property type="entry name" value="A2M"/>
    <property type="match status" value="1"/>
</dbReference>
<reference evidence="14" key="1">
    <citation type="journal article" date="2020" name="bioRxiv">
        <title>Comparative genomics of Chlamydomonas.</title>
        <authorList>
            <person name="Craig R.J."/>
            <person name="Hasan A.R."/>
            <person name="Ness R.W."/>
            <person name="Keightley P.D."/>
        </authorList>
    </citation>
    <scope>NUCLEOTIDE SEQUENCE</scope>
    <source>
        <strain evidence="14">CCAP 11/70</strain>
    </source>
</reference>
<keyword evidence="6" id="KW-0732">Signal</keyword>
<feature type="compositionally biased region" description="Polar residues" evidence="11">
    <location>
        <begin position="476"/>
        <end position="486"/>
    </location>
</feature>
<sequence length="2948" mass="297577">MAKSILEHCGLLRKRSYSRAATQDADEPGADKGARAQGRWTLLQNVVAVAALVGILAAALLLLGGGGGGGWGGAGSGPGPSVHTRQAPGRAFLQEQLPLRLVLTTPVEISKGEGDLLVQLYGRQALTAVFTRPVIALGSDFGTREPPAPFSLSCPVPVRQRWVTTTIFRLDPDVDWPTDLDCTLRWTPGFASYDGAPLLLDSTPASRRLSSPSLAMYGTGVLSYGAAERTDGAWDASSGLKDDILPEMPPDGQLVLGFSHPVNLQLLQEGLRLQASGGVWSSKGLGVVVSPCVSPRRDWSVASSAVMDRRRAAASSSPSASPSATPSPSLDLNTSCAQVAPAEELAANTRYTLRLPKGSRYHALAGPLGQAQEQPLGGLRRFRLPLQGFADMKDPRWGLRYRRLDLWLPHGLSEDTHLAALEAAIRVCDLSGSGSGSGSAAGRRRVLASDDGEAGDAASENPHRASILVAGENHAGQETDTDQTSHPTTTTTTAPTTTTTTTPATARSALGLPQWLGGACTPLPGGSRLTRVSRGRARLSVPGLAPGGRYRVEVAASEGVRDGYGQALEASSTEFYMNYVDYSLAPPMAEPIAVLEAGVDELAAWPYAAHPPSPRDRTDSGGLYSGRAAYYDKLAAWSPDLSSQEGVTALMALLHRSGEGVSVRDALGPPLLELALPPDMRGQGPSADRADEAAAGWRELRLPLTAAKGSEGANGSSGGGGATPGGASWAGQVRVVHACCRETDGRGRPASGQVQVLLSSSLHAHILASGPAIVAWVTDAAAQGQGQGQGKEAAGGGGGGGGGPVEGAAVFFYANTWMAPPLLLASCSTDERGLCNVTAAEAPPGAYLSAFVSAPPAPGSAPGAPRRLALVPQADWAQLGWAPQALGALVADRVVVVPGDSVKLTGFVQLVQGTALQLPAGGTAVLEVEPPWGPPPSGLEENTQGFGPEGAGGGAGGGFGGGGDFDTSMGGAAGSAAAGFAAGAFGGFPGNGGGGFQKPQRPSRTVVQLNASTGTVHADIAVPTDARHQPYTITLRIKPPGAASQPGKGGGASGRPGGGRPTSNHASRGTGGAATGFAGRAAVQPRSGSAAAVTAAGRRSVLAATAAQAEHHDITHASGGAGGGGEVGGGGAHPVVGAAAAAVLPHAVTSSADPDANASRAAGGADGAASSSAAAASSVAAGDGDEAAEAEGRRGRSLAGEAIAGAAATTTAAAAATVSTDGSGSEGSGATGVDPGMQGVDAGDVDPVMAKLVDQIQIQDPDPAQGVDQWLRVASVTVTVANPRPPTAELQLEVPTWAPPNGTVRIKATAVSYIGAAVDGSRITIRWSHARASDILELTTDLHGSATAVVDLGSLPEGNRTTPYDSMAVGAEWIGPTRERITQSASVLLADGPAKLDLQLSLSTHLPATPFAVAATLTSNTDKSPLAGLPVSVTLRPAPSSSTASPTSAPDAAADTGAVDPAAAECLAAVQKTQPNTVSCTIQSGSGFSSDCLLALPCVGRFLVEACADVPASKEDGAGTTPGVQKTGGGGGVSPKTGHDGATQRVCGRLQLGRNASEWAQRLWSAHDAPSLTADRPSYSLGDSPVLTLHSPWPRASLLLLVGGPRGLRSSVVQELPAGGLASLPLGPLTPDVCTGGCSVAALLSVPRTAPGDYPGGHPAAAPRGAESQARGTTVPYSALFDPLAPHSHVMYLSLDVQPNNELAVQIAVRATASGSKTASGSGSAVHDVAGGELVTVEPGGQAEITVSVAQPSSGGGPSPGGPAAGVEVTVYVVDKAFLDLMPYDLPQPQRDMVLRLAASIQASGMDSYRIAPGAVRAVYDKMMARLTGLDPWINVDTVVRPGSGPTYWDTSYYMPSSSSAVDMNDTQYLARFSTPVTIMPSYGYGGIVPPMAHAMMGGGGAMTLAMSSNSMATVNMAESVGTADVRAFSVKSAAAGRSAGVRAASDQAQPMAAALAMDASVATAARAGGGGAPAVAVLAPPRASAGFLVTPLFQAAATGPDGRAAFTFTAPPNLGTFVVRAFAADGPAAKYGSAQTKLAVKRQLSLTPSVPRFARVGDEFEAGVVVTVGSTPAEVTVTVKLVSPDPAAAPLALVGAASRKASFAAGGGLQQEVRFSFSAAAMGTTNLTFAAADAAAGGGSDALQLPLVVYGQQGEVWVATSFALAAAPKQGAGRVGWQEGMALPAAVRGSGGLTLTAAVGHLPAITALYDNLDTWEQDRTYAEAPPAMLWSLLPAVLRLYGQPPAEEARLKAVQRASRDLGALTDPSLGLMWSDPSRWGHWRPTRVDVQLNTWAALLVRTFAHELAPAGQGSAGAHTASSGTTATPGGAAAHDKSSGNGGVTEGAAAADEAPERAHRSGSSKGRTASSGSASSSSSTGVGPGLRGLRWDRAGPGRALLAGAEGLAAGWAAAAARQLVADATEARQGRWGVPPGPYMDYEIIAWVRLALGPEWDPRSQGASRQVANDLSQEALVAAYHRAARERGGGWSLQPRLLLALLLHASGSEAPLVGELAEGATSALRTQGRTAYVAAGRGSQAAAPLGAQALALLLLLRTGASHQLVPKLAAHVASPGSGSGFPFAGFSFTPSHVSQGLAMWALCEYDRTRGSAQPDVQLRADANGLTVLKASFVAGGSALPVANTTPWHLLPPPGGAGGAATKKPAAAGASATGALNFEVTGSGEVSVAAALRFVPSALLAFPSYRGLYVEAALQMAERSASGSGSGSGYDRPTGPRVSAVPLASIVVLTVQVTTPDDLGAVTLSVMMPAGLEPLDPNLLAKQPDPRGKMAYRYGNMMSYGGGTCAAGQLYDINWGGGWGRWWWPVCPAQETRPSVVTFSYAGLRAGTSSVSIRAVAATVGKFVLPPIRAWADDQPELMGMTAAGLVEVCGGCTAPTAAPAPPPPRACPSPTCSGSGVCDLARGVCVCARGFTGEDCSRLALGEGPQGADPK</sequence>
<dbReference type="Proteomes" id="UP000612055">
    <property type="component" value="Unassembled WGS sequence"/>
</dbReference>